<accession>A0ACC2UPF5</accession>
<evidence type="ECO:0000313" key="1">
    <source>
        <dbReference type="EMBL" id="KAJ9089005.1"/>
    </source>
</evidence>
<gene>
    <name evidence="1" type="ORF">DSO57_1017283</name>
</gene>
<evidence type="ECO:0000313" key="2">
    <source>
        <dbReference type="Proteomes" id="UP001165960"/>
    </source>
</evidence>
<dbReference type="EMBL" id="QTSX02000072">
    <property type="protein sequence ID" value="KAJ9089005.1"/>
    <property type="molecule type" value="Genomic_DNA"/>
</dbReference>
<comment type="caution">
    <text evidence="1">The sequence shown here is derived from an EMBL/GenBank/DDBJ whole genome shotgun (WGS) entry which is preliminary data.</text>
</comment>
<name>A0ACC2UPF5_9FUNG</name>
<proteinExistence type="predicted"/>
<sequence>MAEKAKPRGRPPKVTKTTHETAVEDNTTAMEEEPKATPAPQTQPEWKDAAELTPEDGVSTQKNQSMETNKSLPDESSTNHNMSTNKDQSELDTTSKEESPDDHRRANSASPNREGQTRHQCPSYITRDILLTRGIAEADLQRWEEMDLPCEQINRWHKEGFCPAEVALWNHEGFSARKAR</sequence>
<keyword evidence="2" id="KW-1185">Reference proteome</keyword>
<dbReference type="Proteomes" id="UP001165960">
    <property type="component" value="Unassembled WGS sequence"/>
</dbReference>
<organism evidence="1 2">
    <name type="scientific">Entomophthora muscae</name>
    <dbReference type="NCBI Taxonomy" id="34485"/>
    <lineage>
        <taxon>Eukaryota</taxon>
        <taxon>Fungi</taxon>
        <taxon>Fungi incertae sedis</taxon>
        <taxon>Zoopagomycota</taxon>
        <taxon>Entomophthoromycotina</taxon>
        <taxon>Entomophthoromycetes</taxon>
        <taxon>Entomophthorales</taxon>
        <taxon>Entomophthoraceae</taxon>
        <taxon>Entomophthora</taxon>
    </lineage>
</organism>
<reference evidence="1" key="1">
    <citation type="submission" date="2022-04" db="EMBL/GenBank/DDBJ databases">
        <title>Genome of the entomopathogenic fungus Entomophthora muscae.</title>
        <authorList>
            <person name="Elya C."/>
            <person name="Lovett B.R."/>
            <person name="Lee E."/>
            <person name="Macias A.M."/>
            <person name="Hajek A.E."/>
            <person name="De Bivort B.L."/>
            <person name="Kasson M.T."/>
            <person name="De Fine Licht H.H."/>
            <person name="Stajich J.E."/>
        </authorList>
    </citation>
    <scope>NUCLEOTIDE SEQUENCE</scope>
    <source>
        <strain evidence="1">Berkeley</strain>
    </source>
</reference>
<protein>
    <submittedName>
        <fullName evidence="1">Uncharacterized protein</fullName>
    </submittedName>
</protein>